<keyword evidence="2" id="KW-0234">DNA repair</keyword>
<name>A0A6A0AWF7_9ACTN</name>
<evidence type="ECO:0000313" key="3">
    <source>
        <dbReference type="EMBL" id="GFH36755.1"/>
    </source>
</evidence>
<dbReference type="GO" id="GO:0008725">
    <property type="term" value="F:DNA-3-methyladenine glycosylase activity"/>
    <property type="evidence" value="ECO:0007669"/>
    <property type="project" value="TreeGrafter"/>
</dbReference>
<evidence type="ECO:0000313" key="4">
    <source>
        <dbReference type="Proteomes" id="UP000484988"/>
    </source>
</evidence>
<evidence type="ECO:0008006" key="5">
    <source>
        <dbReference type="Google" id="ProtNLM"/>
    </source>
</evidence>
<dbReference type="GO" id="GO:0032131">
    <property type="term" value="F:alkylated DNA binding"/>
    <property type="evidence" value="ECO:0007669"/>
    <property type="project" value="TreeGrafter"/>
</dbReference>
<dbReference type="Gene3D" id="1.10.340.30">
    <property type="entry name" value="Hypothetical protein, domain 2"/>
    <property type="match status" value="1"/>
</dbReference>
<dbReference type="GO" id="GO:0032993">
    <property type="term" value="C:protein-DNA complex"/>
    <property type="evidence" value="ECO:0007669"/>
    <property type="project" value="TreeGrafter"/>
</dbReference>
<organism evidence="3 4">
    <name type="scientific">Streptomyces pacificus</name>
    <dbReference type="NCBI Taxonomy" id="2705029"/>
    <lineage>
        <taxon>Bacteria</taxon>
        <taxon>Bacillati</taxon>
        <taxon>Actinomycetota</taxon>
        <taxon>Actinomycetes</taxon>
        <taxon>Kitasatosporales</taxon>
        <taxon>Streptomycetaceae</taxon>
        <taxon>Streptomyces</taxon>
    </lineage>
</organism>
<accession>A0A6A0AWF7</accession>
<protein>
    <recommendedName>
        <fullName evidence="5">DNA-3-methyladenine glycosylase</fullName>
    </recommendedName>
</protein>
<sequence length="279" mass="30380">MSTKIITEHPAWQTTAKEERARLVEHGGAAWLAVWNHRSEHLALWPVTGDPAAEQPPVAYTSPIELPAAPEQAAPLFDELVRLGTVARLTNPSLWDAIVTAILRQVVTAKQAARKHRAFYTAYGRTLATAAGEFATVPTPETVLGISDDGFAAVGAKFNRNALRAAAEAYLDRGEHWATLDPESLIKELVEVRRIGPWTAAAAAADFTGDFSIYPHGDLAVRTWARKAAPALDFPSSDSEFESMWRRWAPARTQLHALTLFTLTWGSNDLNGHGGPSSI</sequence>
<evidence type="ECO:0000256" key="2">
    <source>
        <dbReference type="ARBA" id="ARBA00023204"/>
    </source>
</evidence>
<evidence type="ECO:0000256" key="1">
    <source>
        <dbReference type="ARBA" id="ARBA00022763"/>
    </source>
</evidence>
<dbReference type="AlphaFoldDB" id="A0A6A0AWF7"/>
<keyword evidence="1" id="KW-0227">DNA damage</keyword>
<reference evidence="3 4" key="1">
    <citation type="submission" date="2020-02" db="EMBL/GenBank/DDBJ databases">
        <title>Whole Genome Shotgun Sequence of Streptomyces sp. strain CWH03.</title>
        <authorList>
            <person name="Dohra H."/>
            <person name="Kodani S."/>
            <person name="Yamamura H."/>
        </authorList>
    </citation>
    <scope>NUCLEOTIDE SEQUENCE [LARGE SCALE GENOMIC DNA]</scope>
    <source>
        <strain evidence="3 4">CWH03</strain>
    </source>
</reference>
<dbReference type="InterPro" id="IPR051912">
    <property type="entry name" value="Alkylbase_DNA_Glycosylase/TA"/>
</dbReference>
<dbReference type="SUPFAM" id="SSF48150">
    <property type="entry name" value="DNA-glycosylase"/>
    <property type="match status" value="1"/>
</dbReference>
<dbReference type="PANTHER" id="PTHR43003">
    <property type="entry name" value="DNA-3-METHYLADENINE GLYCOSYLASE"/>
    <property type="match status" value="1"/>
</dbReference>
<proteinExistence type="predicted"/>
<gene>
    <name evidence="3" type="ORF">SCWH03_29880</name>
</gene>
<dbReference type="GO" id="GO:0006307">
    <property type="term" value="P:DNA alkylation repair"/>
    <property type="evidence" value="ECO:0007669"/>
    <property type="project" value="TreeGrafter"/>
</dbReference>
<comment type="caution">
    <text evidence="3">The sequence shown here is derived from an EMBL/GenBank/DDBJ whole genome shotgun (WGS) entry which is preliminary data.</text>
</comment>
<keyword evidence="4" id="KW-1185">Reference proteome</keyword>
<dbReference type="InterPro" id="IPR011257">
    <property type="entry name" value="DNA_glycosylase"/>
</dbReference>
<dbReference type="RefSeq" id="WP_216854747.1">
    <property type="nucleotide sequence ID" value="NZ_BLLG01000007.1"/>
</dbReference>
<dbReference type="PANTHER" id="PTHR43003:SF5">
    <property type="entry name" value="DNA-3-METHYLADENINE GLYCOSYLASE"/>
    <property type="match status" value="1"/>
</dbReference>
<dbReference type="Proteomes" id="UP000484988">
    <property type="component" value="Unassembled WGS sequence"/>
</dbReference>
<dbReference type="EMBL" id="BLLG01000007">
    <property type="protein sequence ID" value="GFH36755.1"/>
    <property type="molecule type" value="Genomic_DNA"/>
</dbReference>
<dbReference type="GO" id="GO:0043916">
    <property type="term" value="F:DNA-7-methylguanine glycosylase activity"/>
    <property type="evidence" value="ECO:0007669"/>
    <property type="project" value="TreeGrafter"/>
</dbReference>
<dbReference type="GO" id="GO:0006285">
    <property type="term" value="P:base-excision repair, AP site formation"/>
    <property type="evidence" value="ECO:0007669"/>
    <property type="project" value="TreeGrafter"/>
</dbReference>